<feature type="region of interest" description="Disordered" evidence="1">
    <location>
        <begin position="1"/>
        <end position="48"/>
    </location>
</feature>
<evidence type="ECO:0000256" key="1">
    <source>
        <dbReference type="SAM" id="MobiDB-lite"/>
    </source>
</evidence>
<protein>
    <submittedName>
        <fullName evidence="2">Uncharacterized protein</fullName>
    </submittedName>
</protein>
<evidence type="ECO:0000313" key="3">
    <source>
        <dbReference type="Proteomes" id="UP000289691"/>
    </source>
</evidence>
<accession>A0A498KU35</accession>
<evidence type="ECO:0000313" key="2">
    <source>
        <dbReference type="EMBL" id="RXK47754.1"/>
    </source>
</evidence>
<dbReference type="AlphaFoldDB" id="A0A498KU35"/>
<dbReference type="EMBL" id="RDFA01000005">
    <property type="protein sequence ID" value="RXK47754.1"/>
    <property type="molecule type" value="Genomic_DNA"/>
</dbReference>
<reference evidence="2 3" key="1">
    <citation type="submission" date="2019-01" db="EMBL/GenBank/DDBJ databases">
        <title>Halorientalis sp. F13-25 a new haloarchaeum isolated from hypersaline water.</title>
        <authorList>
            <person name="Ana D.-V."/>
            <person name="Cristina S.-P."/>
            <person name="Antonio V."/>
        </authorList>
    </citation>
    <scope>NUCLEOTIDE SEQUENCE [LARGE SCALE GENOMIC DNA]</scope>
    <source>
        <strain evidence="2 3">F13-25</strain>
    </source>
</reference>
<dbReference type="RefSeq" id="WP_129069606.1">
    <property type="nucleotide sequence ID" value="NZ_RDFA01000005.1"/>
</dbReference>
<dbReference type="Proteomes" id="UP000289691">
    <property type="component" value="Unassembled WGS sequence"/>
</dbReference>
<organism evidence="2 3">
    <name type="scientific">Halorientalis pallida</name>
    <dbReference type="NCBI Taxonomy" id="2479928"/>
    <lineage>
        <taxon>Archaea</taxon>
        <taxon>Methanobacteriati</taxon>
        <taxon>Methanobacteriota</taxon>
        <taxon>Stenosarchaea group</taxon>
        <taxon>Halobacteria</taxon>
        <taxon>Halobacteriales</taxon>
        <taxon>Haloarculaceae</taxon>
        <taxon>Halorientalis</taxon>
    </lineage>
</organism>
<keyword evidence="3" id="KW-1185">Reference proteome</keyword>
<gene>
    <name evidence="2" type="ORF">EAF64_13965</name>
</gene>
<sequence length="132" mass="14582">MTEAPDKTRVSPANQFDPAWPQDIDDLDDVPVRDECLTDTGPDATPPIEAEAKYGWPLDEAFCEDTTVTVVVSEGTQELLTLDVVPVEYETPTWTVRTDPPLKCFTDEIQTAVVEALSLSMQPLVEIKSIES</sequence>
<comment type="caution">
    <text evidence="2">The sequence shown here is derived from an EMBL/GenBank/DDBJ whole genome shotgun (WGS) entry which is preliminary data.</text>
</comment>
<name>A0A498KU35_9EURY</name>
<proteinExistence type="predicted"/>
<dbReference type="OrthoDB" id="376123at2157"/>